<name>A0A226BZC5_9FIRM</name>
<evidence type="ECO:0000259" key="2">
    <source>
        <dbReference type="Pfam" id="PF26011"/>
    </source>
</evidence>
<dbReference type="Pfam" id="PF26011">
    <property type="entry name" value="Beta-barrel_RND_rel"/>
    <property type="match status" value="1"/>
</dbReference>
<dbReference type="AlphaFoldDB" id="A0A226BZC5"/>
<gene>
    <name evidence="4" type="ORF">CDO51_04540</name>
</gene>
<reference evidence="4 5" key="1">
    <citation type="submission" date="2017-06" db="EMBL/GenBank/DDBJ databases">
        <title>Draft Genome Sequence of Natranaerobius trueperi halophilic, alkalithermophilic bacteria from soda lakes.</title>
        <authorList>
            <person name="Zhao B."/>
        </authorList>
    </citation>
    <scope>NUCLEOTIDE SEQUENCE [LARGE SCALE GENOMIC DNA]</scope>
    <source>
        <strain evidence="4 5">DSM 18760</strain>
    </source>
</reference>
<sequence>MNRNSNTGNVVNFPKNRNKKPRNDSKRQPSLLPLLILFLLILFLVLFLSWARSFIFARFVDIEVLEKDKQEYWLEDLTAVIRRDEEIVYAPVSGKTNRLVQEGKRVQKGQPIISYDQVSITEKDFQTTDDIANEINKTLARFEIELSALRNQDSSGAHISETIEELKELDSNYQELVNPDIELGNTDESTKINAPKPGIISFFIDGLEEKLDKESITPEKINQYKGQYEEYLQDYEVAVARAPLFKMVDNHRWEAMVIVNSSKLSYFDEGKSVPTEFHFNQGDTLTGKVLDVKEHDDYGIVNLEFRREIEDFWETRFTEVNLVKNTRTGFKIPESALTEKDGQTGVYLIKRGIVRFKSIEIIDELKADDYVLADGLDEGSLIVTSTFFVREGDKLR</sequence>
<dbReference type="OrthoDB" id="1834786at2"/>
<accession>A0A226BZC5</accession>
<dbReference type="GO" id="GO:1990281">
    <property type="term" value="C:efflux pump complex"/>
    <property type="evidence" value="ECO:0007669"/>
    <property type="project" value="TreeGrafter"/>
</dbReference>
<comment type="caution">
    <text evidence="4">The sequence shown here is derived from an EMBL/GenBank/DDBJ whole genome shotgun (WGS) entry which is preliminary data.</text>
</comment>
<evidence type="ECO:0000313" key="4">
    <source>
        <dbReference type="EMBL" id="OWZ84142.1"/>
    </source>
</evidence>
<proteinExistence type="predicted"/>
<feature type="domain" description="RND related beta-barrel" evidence="2">
    <location>
        <begin position="256"/>
        <end position="325"/>
    </location>
</feature>
<dbReference type="PANTHER" id="PTHR30469:SF15">
    <property type="entry name" value="HLYD FAMILY OF SECRETION PROTEINS"/>
    <property type="match status" value="1"/>
</dbReference>
<dbReference type="InterPro" id="IPR058709">
    <property type="entry name" value="BSH_RND-rel"/>
</dbReference>
<dbReference type="Pfam" id="PF26018">
    <property type="entry name" value="BSH_RND_rel"/>
    <property type="match status" value="1"/>
</dbReference>
<dbReference type="RefSeq" id="WP_089023120.1">
    <property type="nucleotide sequence ID" value="NZ_NIQC01000007.1"/>
</dbReference>
<feature type="domain" description="RND related barrel-sandwich hybrid" evidence="3">
    <location>
        <begin position="85"/>
        <end position="238"/>
    </location>
</feature>
<dbReference type="Proteomes" id="UP000214588">
    <property type="component" value="Unassembled WGS sequence"/>
</dbReference>
<dbReference type="InterPro" id="IPR058729">
    <property type="entry name" value="Beta-barrel_RND-rel"/>
</dbReference>
<dbReference type="PANTHER" id="PTHR30469">
    <property type="entry name" value="MULTIDRUG RESISTANCE PROTEIN MDTA"/>
    <property type="match status" value="1"/>
</dbReference>
<evidence type="ECO:0000259" key="3">
    <source>
        <dbReference type="Pfam" id="PF26018"/>
    </source>
</evidence>
<keyword evidence="5" id="KW-1185">Reference proteome</keyword>
<organism evidence="4 5">
    <name type="scientific">Natranaerobius trueperi</name>
    <dbReference type="NCBI Taxonomy" id="759412"/>
    <lineage>
        <taxon>Bacteria</taxon>
        <taxon>Bacillati</taxon>
        <taxon>Bacillota</taxon>
        <taxon>Clostridia</taxon>
        <taxon>Natranaerobiales</taxon>
        <taxon>Natranaerobiaceae</taxon>
        <taxon>Natranaerobius</taxon>
    </lineage>
</organism>
<dbReference type="Gene3D" id="2.40.420.20">
    <property type="match status" value="1"/>
</dbReference>
<evidence type="ECO:0000256" key="1">
    <source>
        <dbReference type="SAM" id="MobiDB-lite"/>
    </source>
</evidence>
<dbReference type="GO" id="GO:0015562">
    <property type="term" value="F:efflux transmembrane transporter activity"/>
    <property type="evidence" value="ECO:0007669"/>
    <property type="project" value="TreeGrafter"/>
</dbReference>
<dbReference type="EMBL" id="NIQC01000007">
    <property type="protein sequence ID" value="OWZ84142.1"/>
    <property type="molecule type" value="Genomic_DNA"/>
</dbReference>
<feature type="region of interest" description="Disordered" evidence="1">
    <location>
        <begin position="1"/>
        <end position="26"/>
    </location>
</feature>
<evidence type="ECO:0000313" key="5">
    <source>
        <dbReference type="Proteomes" id="UP000214588"/>
    </source>
</evidence>
<protein>
    <submittedName>
        <fullName evidence="4">Uncharacterized protein</fullName>
    </submittedName>
</protein>